<dbReference type="Proteomes" id="UP000056450">
    <property type="component" value="Unassembled WGS sequence"/>
</dbReference>
<evidence type="ECO:0000313" key="1">
    <source>
        <dbReference type="EMBL" id="KVA08361.1"/>
    </source>
</evidence>
<name>A0AAP1C5V5_9BURK</name>
<accession>A0AAP1C5V5</accession>
<dbReference type="EMBL" id="LOTQ01000020">
    <property type="protein sequence ID" value="KVA08361.1"/>
    <property type="molecule type" value="Genomic_DNA"/>
</dbReference>
<comment type="caution">
    <text evidence="1">The sequence shown here is derived from an EMBL/GenBank/DDBJ whole genome shotgun (WGS) entry which is preliminary data.</text>
</comment>
<dbReference type="AlphaFoldDB" id="A0AAP1C5V5"/>
<gene>
    <name evidence="1" type="ORF">WI41_14525</name>
</gene>
<reference evidence="1 2" key="1">
    <citation type="submission" date="2015-11" db="EMBL/GenBank/DDBJ databases">
        <title>Expanding the genomic diversity of Burkholderia species for the development of highly accurate diagnostics.</title>
        <authorList>
            <person name="Sahl J."/>
            <person name="Keim P."/>
            <person name="Wagner D."/>
        </authorList>
    </citation>
    <scope>NUCLEOTIDE SEQUENCE [LARGE SCALE GENOMIC DNA]</scope>
    <source>
        <strain evidence="1 2">RF32-BP12</strain>
    </source>
</reference>
<proteinExistence type="predicted"/>
<sequence>MKLSVAIWAQCDRIFDRVFTVVCKSLLMVHLEVWGSVFPPKKRSKRFATLTSAICSKQDLRNNVSAPNVDLRDGLDLCRPFGGSCKSLSSCRRCVRQCSINVFVERGLTCLNGLQLCDLPLILGKFERATLYPYELRLSF</sequence>
<evidence type="ECO:0000313" key="2">
    <source>
        <dbReference type="Proteomes" id="UP000056450"/>
    </source>
</evidence>
<protein>
    <submittedName>
        <fullName evidence="1">Uncharacterized protein</fullName>
    </submittedName>
</protein>
<organism evidence="1 2">
    <name type="scientific">Burkholderia latens</name>
    <dbReference type="NCBI Taxonomy" id="488446"/>
    <lineage>
        <taxon>Bacteria</taxon>
        <taxon>Pseudomonadati</taxon>
        <taxon>Pseudomonadota</taxon>
        <taxon>Betaproteobacteria</taxon>
        <taxon>Burkholderiales</taxon>
        <taxon>Burkholderiaceae</taxon>
        <taxon>Burkholderia</taxon>
        <taxon>Burkholderia cepacia complex</taxon>
    </lineage>
</organism>